<protein>
    <submittedName>
        <fullName evidence="1">Uncharacterized protein</fullName>
    </submittedName>
</protein>
<dbReference type="Proteomes" id="UP000051269">
    <property type="component" value="Unassembled WGS sequence"/>
</dbReference>
<sequence>MHGRNGTKLFGICSTIFLLGLAPSWAQLDLRIETPKASYLQFSPIPFTVRIKNLGASELRLTENQGKPWLEMIIQSRDGQLIAPEKTFLPPDKTLRPGQSASIPLDLAPHYLIRDTGGYRARASVRLPSGETLMTDSLDFLIGRGEVIWTVPRGDGEERRIYSLLKFYEGPNVGLYLRVEVPRKNLVYPSRRLGAYLPLGKPAAEFDPQNNLHLLYAVAAGTHRLTVVNPDGQVLREETRTQGTEKPTLQKRTDGEVSVQGGIVQLPSSLRERLSTLQARIGAQAPPADPIQP</sequence>
<name>A0A0R2RI81_9BACT</name>
<evidence type="ECO:0000313" key="2">
    <source>
        <dbReference type="Proteomes" id="UP000051269"/>
    </source>
</evidence>
<organism evidence="1 2">
    <name type="scientific">Verrucomicrobia subdivision 6 bacterium BACL9 MAG-120507-bin52</name>
    <dbReference type="NCBI Taxonomy" id="1655590"/>
    <lineage>
        <taxon>Bacteria</taxon>
        <taxon>Pseudomonadati</taxon>
        <taxon>Verrucomicrobiota</taxon>
        <taxon>Verrucomicrobiia</taxon>
        <taxon>Verrucomicrobiales</taxon>
        <taxon>Verrucomicrobia subdivision 6</taxon>
    </lineage>
</organism>
<evidence type="ECO:0000313" key="1">
    <source>
        <dbReference type="EMBL" id="KRO62399.1"/>
    </source>
</evidence>
<accession>A0A0R2RI81</accession>
<dbReference type="EMBL" id="LIBO01000083">
    <property type="protein sequence ID" value="KRO62399.1"/>
    <property type="molecule type" value="Genomic_DNA"/>
</dbReference>
<proteinExistence type="predicted"/>
<comment type="caution">
    <text evidence="1">The sequence shown here is derived from an EMBL/GenBank/DDBJ whole genome shotgun (WGS) entry which is preliminary data.</text>
</comment>
<reference evidence="1 2" key="1">
    <citation type="submission" date="2015-10" db="EMBL/GenBank/DDBJ databases">
        <title>Metagenome-Assembled Genomes uncover a global brackish microbiome.</title>
        <authorList>
            <person name="Hugerth L.W."/>
            <person name="Larsson J."/>
            <person name="Alneberg J."/>
            <person name="Lindh M.V."/>
            <person name="Legrand C."/>
            <person name="Pinhassi J."/>
            <person name="Andersson A.F."/>
        </authorList>
    </citation>
    <scope>NUCLEOTIDE SEQUENCE [LARGE SCALE GENOMIC DNA]</scope>
    <source>
        <strain evidence="1">BACL18 MAG-120507-bin52</strain>
    </source>
</reference>
<dbReference type="AlphaFoldDB" id="A0A0R2RI81"/>
<gene>
    <name evidence="1" type="ORF">ABR82_00015</name>
</gene>